<organism evidence="1 2">
    <name type="scientific">Prochlorococcus phage P-HM2</name>
    <dbReference type="NCBI Taxonomy" id="445696"/>
    <lineage>
        <taxon>Viruses</taxon>
        <taxon>Duplodnaviria</taxon>
        <taxon>Heunggongvirae</taxon>
        <taxon>Uroviricota</taxon>
        <taxon>Caudoviricetes</taxon>
        <taxon>Eurybiavirus</taxon>
        <taxon>Eurybiavirus PHM2</taxon>
    </lineage>
</organism>
<dbReference type="KEGG" id="vg:10327927"/>
<keyword evidence="2" id="KW-1185">Reference proteome</keyword>
<evidence type="ECO:0000313" key="1">
    <source>
        <dbReference type="EMBL" id="ADO99834.1"/>
    </source>
</evidence>
<dbReference type="EMBL" id="GU075905">
    <property type="protein sequence ID" value="ADO99834.1"/>
    <property type="molecule type" value="Genomic_DNA"/>
</dbReference>
<accession>E3SSQ6</accession>
<dbReference type="Proteomes" id="UP000006538">
    <property type="component" value="Segment"/>
</dbReference>
<sequence>MAYCDVCGNFDDEHTDGEPEIKALEGYQPTLYYYWDGDFCDEDYDWRRKFPQVDCMCEICFDIANKESKIDWVDGDPFRKGLPLPHH</sequence>
<dbReference type="OrthoDB" id="26590at10239"/>
<gene>
    <name evidence="1" type="ORF">PHM2_056</name>
</gene>
<reference evidence="1 2" key="1">
    <citation type="journal article" date="2010" name="Environ. Microbiol.">
        <title>Genomic analysis of oceanic cyanobacterial myoviruses compared with T4-like myoviruses from diverse hosts and environments.</title>
        <authorList>
            <person name="Sullivan M.B."/>
            <person name="Huang K.H."/>
            <person name="Ignacio-Espinoza J.C."/>
            <person name="Berlin A.M."/>
            <person name="Kelly L."/>
            <person name="Weigele P.R."/>
            <person name="DeFrancesco A.S."/>
            <person name="Kern S.E."/>
            <person name="Thompson L.R."/>
            <person name="Young S."/>
            <person name="Yandava C."/>
            <person name="Fu R."/>
            <person name="Krastins B."/>
            <person name="Chase M."/>
            <person name="Sarracino D."/>
            <person name="Osburne M.S."/>
            <person name="Henn M.R."/>
            <person name="Chisholm S.W."/>
        </authorList>
    </citation>
    <scope>NUCLEOTIDE SEQUENCE [LARGE SCALE GENOMIC DNA]</scope>
    <source>
        <strain evidence="1">M4-259</strain>
    </source>
</reference>
<dbReference type="GeneID" id="10327927"/>
<name>E3SSQ6_9CAUD</name>
<dbReference type="RefSeq" id="YP_004323425.1">
    <property type="nucleotide sequence ID" value="NC_015284.1"/>
</dbReference>
<evidence type="ECO:0000313" key="2">
    <source>
        <dbReference type="Proteomes" id="UP000006538"/>
    </source>
</evidence>
<protein>
    <submittedName>
        <fullName evidence="1">Uncharacterized protein</fullName>
    </submittedName>
</protein>
<proteinExistence type="predicted"/>